<reference evidence="2 3" key="1">
    <citation type="journal article" date="2018" name="Genome Biol. Evol.">
        <title>Multiple Roots of Fruiting Body Formation in Amoebozoa.</title>
        <authorList>
            <person name="Hillmann F."/>
            <person name="Forbes G."/>
            <person name="Novohradska S."/>
            <person name="Ferling I."/>
            <person name="Riege K."/>
            <person name="Groth M."/>
            <person name="Westermann M."/>
            <person name="Marz M."/>
            <person name="Spaller T."/>
            <person name="Winckler T."/>
            <person name="Schaap P."/>
            <person name="Glockner G."/>
        </authorList>
    </citation>
    <scope>NUCLEOTIDE SEQUENCE [LARGE SCALE GENOMIC DNA]</scope>
    <source>
        <strain evidence="2 3">Jena</strain>
    </source>
</reference>
<organism evidence="2 3">
    <name type="scientific">Planoprotostelium fungivorum</name>
    <dbReference type="NCBI Taxonomy" id="1890364"/>
    <lineage>
        <taxon>Eukaryota</taxon>
        <taxon>Amoebozoa</taxon>
        <taxon>Evosea</taxon>
        <taxon>Variosea</taxon>
        <taxon>Cavosteliida</taxon>
        <taxon>Cavosteliaceae</taxon>
        <taxon>Planoprotostelium</taxon>
    </lineage>
</organism>
<dbReference type="EMBL" id="MDYQ01000012">
    <property type="protein sequence ID" value="PRP88277.1"/>
    <property type="molecule type" value="Genomic_DNA"/>
</dbReference>
<evidence type="ECO:0000313" key="2">
    <source>
        <dbReference type="EMBL" id="PRP88277.1"/>
    </source>
</evidence>
<accession>A0A2P6NWD2</accession>
<protein>
    <submittedName>
        <fullName evidence="2">Uncharacterized protein</fullName>
    </submittedName>
</protein>
<gene>
    <name evidence="2" type="ORF">PROFUN_03386</name>
</gene>
<dbReference type="AlphaFoldDB" id="A0A2P6NWD2"/>
<feature type="transmembrane region" description="Helical" evidence="1">
    <location>
        <begin position="316"/>
        <end position="342"/>
    </location>
</feature>
<proteinExistence type="predicted"/>
<sequence length="343" mass="36988">MLIGCRSMRRSAINFEIYTLDLSTFGGVFYSACNGQPMATNSRSEKYNPRHHEREATMLTAPFIRIWSVSLTTGFRGSAVSVHSSENRGVWNHQEMHQLNRSVCGSTSRDISSSKFYHLTFAENMPERLNDTTLDKIYRPQFVSIESFSRGQTKAMQSFFLLALLSLFAASQADVFIVTTYNSSSCTYATQSDSYPTGCFSNGPQSSQVTISGNTGSIKSFSGSSCSGTGSAGPSYTLNSVCTSKGDNTYYKAYTGRTFTPAPGPNDQITENYSGKNCSGTTSSTIVYNTACNATACTVDPTGTSSKVVCLAQGQAYSAFSSSGFTVAFSFGLIAFAAVVTFF</sequence>
<name>A0A2P6NWD2_9EUKA</name>
<keyword evidence="1" id="KW-0812">Transmembrane</keyword>
<comment type="caution">
    <text evidence="2">The sequence shown here is derived from an EMBL/GenBank/DDBJ whole genome shotgun (WGS) entry which is preliminary data.</text>
</comment>
<dbReference type="Proteomes" id="UP000241769">
    <property type="component" value="Unassembled WGS sequence"/>
</dbReference>
<keyword evidence="1" id="KW-1133">Transmembrane helix</keyword>
<keyword evidence="1" id="KW-0472">Membrane</keyword>
<evidence type="ECO:0000313" key="3">
    <source>
        <dbReference type="Proteomes" id="UP000241769"/>
    </source>
</evidence>
<dbReference type="InParanoid" id="A0A2P6NWD2"/>
<evidence type="ECO:0000256" key="1">
    <source>
        <dbReference type="SAM" id="Phobius"/>
    </source>
</evidence>
<keyword evidence="3" id="KW-1185">Reference proteome</keyword>
<feature type="transmembrane region" description="Helical" evidence="1">
    <location>
        <begin position="159"/>
        <end position="181"/>
    </location>
</feature>